<protein>
    <submittedName>
        <fullName evidence="1">Uncharacterized protein</fullName>
    </submittedName>
</protein>
<proteinExistence type="predicted"/>
<gene>
    <name evidence="1" type="ORF">BTCBT_002602</name>
</gene>
<sequence>MNKYIVVFYNRFVNEIQTYKTTAENEVDAKDKFYERYPSSAYGDDCIETIETLNDDDKKLELNNDELKRIAEKWYLTLGMGMGTGKSELDTILFNKIRYHLDKQEN</sequence>
<reference evidence="1 2" key="1">
    <citation type="journal article" date="2013" name="Genome Announc.">
        <title>Draft Genome Sequence of Bacillus thuringiensis var. thuringiensis Strain T01-328, a Brazilian Isolate That Produces a Soluble Pesticide Protein, Cry1Ia.</title>
        <authorList>
            <person name="Varani A.M."/>
            <person name="Lemos M.V."/>
            <person name="Fernandes C.C."/>
            <person name="Lemos E.G."/>
            <person name="Alves E.C."/>
            <person name="Desiderio J.A."/>
        </authorList>
    </citation>
    <scope>NUCLEOTIDE SEQUENCE [LARGE SCALE GENOMIC DNA]</scope>
    <source>
        <strain evidence="1 2">T01-328</strain>
    </source>
</reference>
<organism evidence="1 2">
    <name type="scientific">Bacillus thuringiensis T01-328</name>
    <dbReference type="NCBI Taxonomy" id="1324966"/>
    <lineage>
        <taxon>Bacteria</taxon>
        <taxon>Bacillati</taxon>
        <taxon>Bacillota</taxon>
        <taxon>Bacilli</taxon>
        <taxon>Bacillales</taxon>
        <taxon>Bacillaceae</taxon>
        <taxon>Bacillus</taxon>
        <taxon>Bacillus cereus group</taxon>
    </lineage>
</organism>
<evidence type="ECO:0000313" key="2">
    <source>
        <dbReference type="Proteomes" id="UP000013487"/>
    </source>
</evidence>
<comment type="caution">
    <text evidence="1">The sequence shown here is derived from an EMBL/GenBank/DDBJ whole genome shotgun (WGS) entry which is preliminary data.</text>
</comment>
<dbReference type="Proteomes" id="UP000013487">
    <property type="component" value="Unassembled WGS sequence"/>
</dbReference>
<evidence type="ECO:0000313" key="1">
    <source>
        <dbReference type="EMBL" id="ERI01047.1"/>
    </source>
</evidence>
<name>A0AAN4HJX0_BACTU</name>
<dbReference type="AlphaFoldDB" id="A0AAN4HJX0"/>
<accession>A0AAN4HJX0</accession>
<dbReference type="EMBL" id="ARXZ02000004">
    <property type="protein sequence ID" value="ERI01047.1"/>
    <property type="molecule type" value="Genomic_DNA"/>
</dbReference>
<dbReference type="RefSeq" id="WP_001046054.1">
    <property type="nucleotide sequence ID" value="NZ_ARXZ02000004.1"/>
</dbReference>